<feature type="transmembrane region" description="Helical" evidence="12">
    <location>
        <begin position="89"/>
        <end position="110"/>
    </location>
</feature>
<dbReference type="GO" id="GO:0034702">
    <property type="term" value="C:monoatomic ion channel complex"/>
    <property type="evidence" value="ECO:0007669"/>
    <property type="project" value="UniProtKB-KW"/>
</dbReference>
<dbReference type="GO" id="GO:0034765">
    <property type="term" value="P:regulation of monoatomic ion transmembrane transport"/>
    <property type="evidence" value="ECO:0007669"/>
    <property type="project" value="TreeGrafter"/>
</dbReference>
<dbReference type="GO" id="GO:0005242">
    <property type="term" value="F:inward rectifier potassium channel activity"/>
    <property type="evidence" value="ECO:0007669"/>
    <property type="project" value="InterPro"/>
</dbReference>
<dbReference type="Pfam" id="PF17655">
    <property type="entry name" value="IRK_C"/>
    <property type="match status" value="1"/>
</dbReference>
<dbReference type="AlphaFoldDB" id="A0A7W9TU60"/>
<evidence type="ECO:0000256" key="4">
    <source>
        <dbReference type="ARBA" id="ARBA00022692"/>
    </source>
</evidence>
<evidence type="ECO:0000256" key="11">
    <source>
        <dbReference type="SAM" id="MobiDB-lite"/>
    </source>
</evidence>
<dbReference type="SUPFAM" id="SSF81324">
    <property type="entry name" value="Voltage-gated potassium channels"/>
    <property type="match status" value="1"/>
</dbReference>
<dbReference type="SUPFAM" id="SSF81296">
    <property type="entry name" value="E set domains"/>
    <property type="match status" value="1"/>
</dbReference>
<evidence type="ECO:0000256" key="5">
    <source>
        <dbReference type="ARBA" id="ARBA00022882"/>
    </source>
</evidence>
<comment type="subcellular location">
    <subcellularLocation>
        <location evidence="1">Membrane</location>
        <topology evidence="1">Multi-pass membrane protein</topology>
    </subcellularLocation>
</comment>
<feature type="region of interest" description="Disordered" evidence="11">
    <location>
        <begin position="1"/>
        <end position="52"/>
    </location>
</feature>
<evidence type="ECO:0000256" key="12">
    <source>
        <dbReference type="SAM" id="Phobius"/>
    </source>
</evidence>
<dbReference type="Proteomes" id="UP000571554">
    <property type="component" value="Unassembled WGS sequence"/>
</dbReference>
<keyword evidence="5" id="KW-0851">Voltage-gated channel</keyword>
<reference evidence="15 16" key="1">
    <citation type="submission" date="2020-08" db="EMBL/GenBank/DDBJ databases">
        <title>Above-ground endophytic microbial communities from plants in different locations in the United States.</title>
        <authorList>
            <person name="Frank C."/>
        </authorList>
    </citation>
    <scope>NUCLEOTIDE SEQUENCE [LARGE SCALE GENOMIC DNA]</scope>
    <source>
        <strain evidence="15 16">WP4_2_2</strain>
    </source>
</reference>
<evidence type="ECO:0000256" key="2">
    <source>
        <dbReference type="ARBA" id="ARBA00022448"/>
    </source>
</evidence>
<name>A0A7W9TU60_9BURK</name>
<dbReference type="Pfam" id="PF07885">
    <property type="entry name" value="Ion_trans_2"/>
    <property type="match status" value="1"/>
</dbReference>
<dbReference type="InterPro" id="IPR014756">
    <property type="entry name" value="Ig_E-set"/>
</dbReference>
<dbReference type="RefSeq" id="WP_183722178.1">
    <property type="nucleotide sequence ID" value="NZ_JACHBW010000002.1"/>
</dbReference>
<proteinExistence type="predicted"/>
<keyword evidence="4 12" id="KW-0812">Transmembrane</keyword>
<feature type="compositionally biased region" description="Basic and acidic residues" evidence="11">
    <location>
        <begin position="1"/>
        <end position="14"/>
    </location>
</feature>
<accession>A0A7W9TU60</accession>
<evidence type="ECO:0000313" key="16">
    <source>
        <dbReference type="Proteomes" id="UP000571554"/>
    </source>
</evidence>
<dbReference type="InterPro" id="IPR041647">
    <property type="entry name" value="IRK_C"/>
</dbReference>
<organism evidence="15 16">
    <name type="scientific">Paraburkholderia bannensis</name>
    <dbReference type="NCBI Taxonomy" id="765414"/>
    <lineage>
        <taxon>Bacteria</taxon>
        <taxon>Pseudomonadati</taxon>
        <taxon>Pseudomonadota</taxon>
        <taxon>Betaproteobacteria</taxon>
        <taxon>Burkholderiales</taxon>
        <taxon>Burkholderiaceae</taxon>
        <taxon>Paraburkholderia</taxon>
    </lineage>
</organism>
<keyword evidence="3" id="KW-0633">Potassium transport</keyword>
<dbReference type="PANTHER" id="PTHR11767:SF102">
    <property type="entry name" value="INWARDLY RECTIFYING POTASSIUM CHANNEL 1, ISOFORM F"/>
    <property type="match status" value="1"/>
</dbReference>
<evidence type="ECO:0000256" key="6">
    <source>
        <dbReference type="ARBA" id="ARBA00022958"/>
    </source>
</evidence>
<evidence type="ECO:0000259" key="13">
    <source>
        <dbReference type="Pfam" id="PF07885"/>
    </source>
</evidence>
<keyword evidence="10 15" id="KW-0407">Ion channel</keyword>
<dbReference type="InterPro" id="IPR013099">
    <property type="entry name" value="K_chnl_dom"/>
</dbReference>
<keyword evidence="16" id="KW-1185">Reference proteome</keyword>
<feature type="transmembrane region" description="Helical" evidence="12">
    <location>
        <begin position="122"/>
        <end position="139"/>
    </location>
</feature>
<evidence type="ECO:0000256" key="3">
    <source>
        <dbReference type="ARBA" id="ARBA00022538"/>
    </source>
</evidence>
<dbReference type="GO" id="GO:1990573">
    <property type="term" value="P:potassium ion import across plasma membrane"/>
    <property type="evidence" value="ECO:0007669"/>
    <property type="project" value="TreeGrafter"/>
</dbReference>
<evidence type="ECO:0000259" key="14">
    <source>
        <dbReference type="Pfam" id="PF17655"/>
    </source>
</evidence>
<comment type="caution">
    <text evidence="15">The sequence shown here is derived from an EMBL/GenBank/DDBJ whole genome shotgun (WGS) entry which is preliminary data.</text>
</comment>
<evidence type="ECO:0000256" key="7">
    <source>
        <dbReference type="ARBA" id="ARBA00022989"/>
    </source>
</evidence>
<evidence type="ECO:0000313" key="15">
    <source>
        <dbReference type="EMBL" id="MBB6101124.1"/>
    </source>
</evidence>
<dbReference type="InterPro" id="IPR016449">
    <property type="entry name" value="K_chnl_inward-rec_Kir"/>
</dbReference>
<keyword evidence="9 12" id="KW-0472">Membrane</keyword>
<evidence type="ECO:0000256" key="9">
    <source>
        <dbReference type="ARBA" id="ARBA00023136"/>
    </source>
</evidence>
<dbReference type="EMBL" id="JACHBW010000002">
    <property type="protein sequence ID" value="MBB6101124.1"/>
    <property type="molecule type" value="Genomic_DNA"/>
</dbReference>
<sequence length="346" mass="38579">MTAETPERDAREHTTAAQTPTPTTAQAEPHAEAATDSLTPPADCAPPKARRRGARAVRVGAREVTVYGMPVQTWTDFYHYALTMRWPTFFASLAGLFMVLNTAFACLYELGAAPIANQFPHGFMGAFFFSVETLATVGYGDMHPQTVYAHLVATFEIFVGMSGVALATGLVFARFSRPRAKIWFARQAVIHPLEGRMTLMVRAANARQNVIAEAFAKLRLIRIETSPEGYTARRIYDLKLVRSEHPLFTLGWNLMHVIDESSPLYGTDAETLARQSASLHVVIEGSDESTAQTMQARHIWVDADIRWQYRYVDLMTDIGGVSVMDYTHFHDVVAFEDTRPYGPQVI</sequence>
<dbReference type="Gene3D" id="1.10.287.70">
    <property type="match status" value="1"/>
</dbReference>
<dbReference type="PANTHER" id="PTHR11767">
    <property type="entry name" value="INWARD RECTIFIER POTASSIUM CHANNEL"/>
    <property type="match status" value="1"/>
</dbReference>
<dbReference type="GO" id="GO:0005886">
    <property type="term" value="C:plasma membrane"/>
    <property type="evidence" value="ECO:0007669"/>
    <property type="project" value="TreeGrafter"/>
</dbReference>
<keyword evidence="8" id="KW-0406">Ion transport</keyword>
<keyword evidence="6" id="KW-0630">Potassium</keyword>
<gene>
    <name evidence="15" type="ORF">F4827_000950</name>
</gene>
<dbReference type="InterPro" id="IPR013518">
    <property type="entry name" value="K_chnl_inward-rec_Kir_cyto"/>
</dbReference>
<protein>
    <submittedName>
        <fullName evidence="15">Inward rectifier potassium channel</fullName>
    </submittedName>
</protein>
<dbReference type="PRINTS" id="PR01320">
    <property type="entry name" value="KIRCHANNEL"/>
</dbReference>
<feature type="compositionally biased region" description="Low complexity" evidence="11">
    <location>
        <begin position="15"/>
        <end position="35"/>
    </location>
</feature>
<evidence type="ECO:0000256" key="10">
    <source>
        <dbReference type="ARBA" id="ARBA00023303"/>
    </source>
</evidence>
<dbReference type="Gene3D" id="2.60.40.1400">
    <property type="entry name" value="G protein-activated inward rectifier potassium channel 1"/>
    <property type="match status" value="1"/>
</dbReference>
<feature type="domain" description="Inward rectifier potassium channel C-terminal" evidence="14">
    <location>
        <begin position="183"/>
        <end position="335"/>
    </location>
</feature>
<evidence type="ECO:0000256" key="1">
    <source>
        <dbReference type="ARBA" id="ARBA00004141"/>
    </source>
</evidence>
<feature type="transmembrane region" description="Helical" evidence="12">
    <location>
        <begin position="151"/>
        <end position="173"/>
    </location>
</feature>
<keyword evidence="2" id="KW-0813">Transport</keyword>
<evidence type="ECO:0000256" key="8">
    <source>
        <dbReference type="ARBA" id="ARBA00023065"/>
    </source>
</evidence>
<feature type="domain" description="Potassium channel" evidence="13">
    <location>
        <begin position="105"/>
        <end position="175"/>
    </location>
</feature>
<keyword evidence="7 12" id="KW-1133">Transmembrane helix</keyword>